<gene>
    <name evidence="3" type="ORF">SAMN04489710_103102</name>
</gene>
<organism evidence="3 4">
    <name type="scientific">Paracidovorax konjaci</name>
    <dbReference type="NCBI Taxonomy" id="32040"/>
    <lineage>
        <taxon>Bacteria</taxon>
        <taxon>Pseudomonadati</taxon>
        <taxon>Pseudomonadota</taxon>
        <taxon>Betaproteobacteria</taxon>
        <taxon>Burkholderiales</taxon>
        <taxon>Comamonadaceae</taxon>
        <taxon>Paracidovorax</taxon>
    </lineage>
</organism>
<protein>
    <submittedName>
        <fullName evidence="3">Methyltransferase domain-containing protein</fullName>
    </submittedName>
</protein>
<proteinExistence type="predicted"/>
<dbReference type="EMBL" id="FOMQ01000003">
    <property type="protein sequence ID" value="SFD53187.1"/>
    <property type="molecule type" value="Genomic_DNA"/>
</dbReference>
<accession>A0A1I1T3C6</accession>
<dbReference type="SUPFAM" id="SSF53335">
    <property type="entry name" value="S-adenosyl-L-methionine-dependent methyltransferases"/>
    <property type="match status" value="1"/>
</dbReference>
<dbReference type="Proteomes" id="UP000199517">
    <property type="component" value="Unassembled WGS sequence"/>
</dbReference>
<evidence type="ECO:0000313" key="3">
    <source>
        <dbReference type="EMBL" id="SFD53187.1"/>
    </source>
</evidence>
<dbReference type="GO" id="GO:0008757">
    <property type="term" value="F:S-adenosylmethionine-dependent methyltransferase activity"/>
    <property type="evidence" value="ECO:0007669"/>
    <property type="project" value="InterPro"/>
</dbReference>
<feature type="compositionally biased region" description="Polar residues" evidence="1">
    <location>
        <begin position="292"/>
        <end position="302"/>
    </location>
</feature>
<dbReference type="AlphaFoldDB" id="A0A1I1T3C6"/>
<keyword evidence="3" id="KW-0489">Methyltransferase</keyword>
<evidence type="ECO:0000256" key="1">
    <source>
        <dbReference type="SAM" id="MobiDB-lite"/>
    </source>
</evidence>
<dbReference type="Pfam" id="PF08241">
    <property type="entry name" value="Methyltransf_11"/>
    <property type="match status" value="1"/>
</dbReference>
<keyword evidence="3" id="KW-0808">Transferase</keyword>
<sequence length="302" mass="33630">MSDEIIGLHHWFDSPPGRYLLAWEQERYDEMVADVFGYHALQLGMPGLSGLRANRMPHRWLALGAAEALLWPPMAGGVEAPFAGPGAAWGGARQDAVRTALLADPVALPFPENSLDLVLLPHALELSADPHAALREVHRVLMPEGRLVVSGLNPASLWGLRQRRTRLYQRLGAGGKLYLPDVGEFIGHWRLRDWLRLLNFEIETISFGAYRPAVRSTRWLQRYEWLDAVGARWWPILGAAYMVVAVKRVHGMRLLEPSWRTGTAPQGRAAPVSVAQRNGLKGRVGGHGNPMNHRTTTEASEF</sequence>
<dbReference type="Gene3D" id="3.40.50.150">
    <property type="entry name" value="Vaccinia Virus protein VP39"/>
    <property type="match status" value="1"/>
</dbReference>
<dbReference type="STRING" id="32040.SAMN04489710_103102"/>
<name>A0A1I1T3C6_9BURK</name>
<dbReference type="InterPro" id="IPR013216">
    <property type="entry name" value="Methyltransf_11"/>
</dbReference>
<feature type="domain" description="Methyltransferase type 11" evidence="2">
    <location>
        <begin position="98"/>
        <end position="149"/>
    </location>
</feature>
<dbReference type="RefSeq" id="WP_245783543.1">
    <property type="nucleotide sequence ID" value="NZ_FOMQ01000003.1"/>
</dbReference>
<evidence type="ECO:0000259" key="2">
    <source>
        <dbReference type="Pfam" id="PF08241"/>
    </source>
</evidence>
<keyword evidence="4" id="KW-1185">Reference proteome</keyword>
<feature type="region of interest" description="Disordered" evidence="1">
    <location>
        <begin position="279"/>
        <end position="302"/>
    </location>
</feature>
<dbReference type="GO" id="GO:0032259">
    <property type="term" value="P:methylation"/>
    <property type="evidence" value="ECO:0007669"/>
    <property type="project" value="UniProtKB-KW"/>
</dbReference>
<dbReference type="CDD" id="cd02440">
    <property type="entry name" value="AdoMet_MTases"/>
    <property type="match status" value="1"/>
</dbReference>
<dbReference type="InterPro" id="IPR029063">
    <property type="entry name" value="SAM-dependent_MTases_sf"/>
</dbReference>
<reference evidence="4" key="1">
    <citation type="submission" date="2016-10" db="EMBL/GenBank/DDBJ databases">
        <authorList>
            <person name="Varghese N."/>
            <person name="Submissions S."/>
        </authorList>
    </citation>
    <scope>NUCLEOTIDE SEQUENCE [LARGE SCALE GENOMIC DNA]</scope>
    <source>
        <strain evidence="4">DSM 7481</strain>
    </source>
</reference>
<evidence type="ECO:0000313" key="4">
    <source>
        <dbReference type="Proteomes" id="UP000199517"/>
    </source>
</evidence>